<evidence type="ECO:0000256" key="2">
    <source>
        <dbReference type="ARBA" id="ARBA00022980"/>
    </source>
</evidence>
<dbReference type="Pfam" id="PF01280">
    <property type="entry name" value="Ribosomal_L19e"/>
    <property type="match status" value="1"/>
</dbReference>
<dbReference type="InterPro" id="IPR015972">
    <property type="entry name" value="Ribosomal_eL19_dom1"/>
</dbReference>
<keyword evidence="10" id="KW-1185">Reference proteome</keyword>
<feature type="compositionally biased region" description="Basic residues" evidence="6">
    <location>
        <begin position="92"/>
        <end position="106"/>
    </location>
</feature>
<dbReference type="HAMAP" id="MF_01475">
    <property type="entry name" value="Ribosomal_eL19"/>
    <property type="match status" value="1"/>
</dbReference>
<dbReference type="InterPro" id="IPR057260">
    <property type="entry name" value="Ribosomal_L19e_C"/>
</dbReference>
<evidence type="ECO:0000256" key="7">
    <source>
        <dbReference type="SAM" id="SignalP"/>
    </source>
</evidence>
<dbReference type="GO" id="GO:0003723">
    <property type="term" value="F:RNA binding"/>
    <property type="evidence" value="ECO:0007669"/>
    <property type="project" value="InterPro"/>
</dbReference>
<dbReference type="GO" id="GO:0022625">
    <property type="term" value="C:cytosolic large ribosomal subunit"/>
    <property type="evidence" value="ECO:0007669"/>
    <property type="project" value="InterPro"/>
</dbReference>
<dbReference type="InterPro" id="IPR057259">
    <property type="entry name" value="Ribosomal_L19e"/>
</dbReference>
<evidence type="ECO:0000313" key="9">
    <source>
        <dbReference type="EMBL" id="KAK8780331.1"/>
    </source>
</evidence>
<feature type="chain" id="PRO_5042826818" description="Ribosomal protein L19" evidence="7">
    <location>
        <begin position="18"/>
        <end position="221"/>
    </location>
</feature>
<dbReference type="GO" id="GO:0003735">
    <property type="term" value="F:structural constituent of ribosome"/>
    <property type="evidence" value="ECO:0007669"/>
    <property type="project" value="InterPro"/>
</dbReference>
<dbReference type="SUPFAM" id="SSF48140">
    <property type="entry name" value="Ribosomal protein L19 (L19e)"/>
    <property type="match status" value="1"/>
</dbReference>
<feature type="signal peptide" evidence="7">
    <location>
        <begin position="1"/>
        <end position="17"/>
    </location>
</feature>
<dbReference type="AlphaFoldDB" id="A0AAQ4F059"/>
<evidence type="ECO:0000256" key="5">
    <source>
        <dbReference type="SAM" id="Coils"/>
    </source>
</evidence>
<dbReference type="InterPro" id="IPR000196">
    <property type="entry name" value="Ribosomal_eL19_dom"/>
</dbReference>
<protein>
    <recommendedName>
        <fullName evidence="4">Ribosomal protein L19</fullName>
    </recommendedName>
</protein>
<proteinExistence type="inferred from homology"/>
<evidence type="ECO:0000256" key="1">
    <source>
        <dbReference type="ARBA" id="ARBA00011082"/>
    </source>
</evidence>
<comment type="caution">
    <text evidence="9">The sequence shown here is derived from an EMBL/GenBank/DDBJ whole genome shotgun (WGS) entry which is preliminary data.</text>
</comment>
<dbReference type="InterPro" id="IPR035970">
    <property type="entry name" value="60S_ribosomal_eL19_sf"/>
</dbReference>
<evidence type="ECO:0000256" key="4">
    <source>
        <dbReference type="RuleBase" id="RU000574"/>
    </source>
</evidence>
<accession>A0AAQ4F059</accession>
<dbReference type="EMBL" id="JARKHS020008981">
    <property type="protein sequence ID" value="KAK8780331.1"/>
    <property type="molecule type" value="Genomic_DNA"/>
</dbReference>
<evidence type="ECO:0000259" key="8">
    <source>
        <dbReference type="SMART" id="SM01416"/>
    </source>
</evidence>
<feature type="domain" description="Large ribosomal subunit protein eL19" evidence="8">
    <location>
        <begin position="24"/>
        <end position="167"/>
    </location>
</feature>
<dbReference type="InterPro" id="IPR023638">
    <property type="entry name" value="Ribosomal_eL19_CS"/>
</dbReference>
<keyword evidence="3 4" id="KW-0687">Ribonucleoprotein</keyword>
<name>A0AAQ4F059_AMBAM</name>
<feature type="coiled-coil region" evidence="5">
    <location>
        <begin position="163"/>
        <end position="215"/>
    </location>
</feature>
<dbReference type="Gene3D" id="1.10.1650.10">
    <property type="match status" value="1"/>
</dbReference>
<keyword evidence="5" id="KW-0175">Coiled coil</keyword>
<dbReference type="FunFam" id="1.10.1650.10:FF:000001">
    <property type="entry name" value="Ribosomal protein L19"/>
    <property type="match status" value="1"/>
</dbReference>
<keyword evidence="7" id="KW-0732">Signal</keyword>
<dbReference type="Pfam" id="PF25476">
    <property type="entry name" value="Ribosomal_L19e_C"/>
    <property type="match status" value="1"/>
</dbReference>
<dbReference type="Gene3D" id="1.10.1200.240">
    <property type="match status" value="1"/>
</dbReference>
<keyword evidence="2 4" id="KW-0689">Ribosomal protein</keyword>
<dbReference type="SMART" id="SM01416">
    <property type="entry name" value="Ribosomal_L19e"/>
    <property type="match status" value="1"/>
</dbReference>
<dbReference type="InterPro" id="IPR039547">
    <property type="entry name" value="Ribosomal_eL19"/>
</dbReference>
<dbReference type="PROSITE" id="PS00526">
    <property type="entry name" value="RIBOSOMAL_L19E"/>
    <property type="match status" value="1"/>
</dbReference>
<evidence type="ECO:0000256" key="3">
    <source>
        <dbReference type="ARBA" id="ARBA00023274"/>
    </source>
</evidence>
<evidence type="ECO:0000313" key="10">
    <source>
        <dbReference type="Proteomes" id="UP001321473"/>
    </source>
</evidence>
<feature type="region of interest" description="Disordered" evidence="6">
    <location>
        <begin position="82"/>
        <end position="106"/>
    </location>
</feature>
<reference evidence="9 10" key="1">
    <citation type="journal article" date="2023" name="Arcadia Sci">
        <title>De novo assembly of a long-read Amblyomma americanum tick genome.</title>
        <authorList>
            <person name="Chou S."/>
            <person name="Poskanzer K.E."/>
            <person name="Rollins M."/>
            <person name="Thuy-Boun P.S."/>
        </authorList>
    </citation>
    <scope>NUCLEOTIDE SEQUENCE [LARGE SCALE GENOMIC DNA]</scope>
    <source>
        <strain evidence="9">F_SG_1</strain>
        <tissue evidence="9">Salivary glands</tissue>
    </source>
</reference>
<dbReference type="NCBIfam" id="NF006343">
    <property type="entry name" value="PRK08570.1"/>
    <property type="match status" value="1"/>
</dbReference>
<dbReference type="PANTHER" id="PTHR10722">
    <property type="entry name" value="60S RIBOSOMAL PROTEIN L19"/>
    <property type="match status" value="1"/>
</dbReference>
<sequence>MMIVFLHCLYLHKAARGFAASMSTLRLQKRLAAAVLKCGRKKVWLDPNETNEIANSNSRQNIRKLIKDGLIIRKPVAVHSRARVRKNQEARRKGRHCGPGKRKGTANARMPRKVIWIRRMRVLRRLLKKYREAKKIDKHLYHDLYLKAKGNVFKNKRVLMEYIHKKKAEKMRTKQLNDQAEARRLKVREARNRRAERIQQKKAEMLLSLQKEEAAAAVKKS</sequence>
<gene>
    <name evidence="9" type="ORF">V5799_018327</name>
</gene>
<dbReference type="GO" id="GO:0006412">
    <property type="term" value="P:translation"/>
    <property type="evidence" value="ECO:0007669"/>
    <property type="project" value="InterPro"/>
</dbReference>
<dbReference type="InterPro" id="IPR033935">
    <property type="entry name" value="Ribosomal_eL19_euk"/>
</dbReference>
<dbReference type="Proteomes" id="UP001321473">
    <property type="component" value="Unassembled WGS sequence"/>
</dbReference>
<dbReference type="CDD" id="cd01417">
    <property type="entry name" value="Ribosomal_L19e_E"/>
    <property type="match status" value="1"/>
</dbReference>
<dbReference type="FunFam" id="1.10.1200.240:FF:000001">
    <property type="entry name" value="Ribosomal protein L19"/>
    <property type="match status" value="1"/>
</dbReference>
<organism evidence="9 10">
    <name type="scientific">Amblyomma americanum</name>
    <name type="common">Lone star tick</name>
    <dbReference type="NCBI Taxonomy" id="6943"/>
    <lineage>
        <taxon>Eukaryota</taxon>
        <taxon>Metazoa</taxon>
        <taxon>Ecdysozoa</taxon>
        <taxon>Arthropoda</taxon>
        <taxon>Chelicerata</taxon>
        <taxon>Arachnida</taxon>
        <taxon>Acari</taxon>
        <taxon>Parasitiformes</taxon>
        <taxon>Ixodida</taxon>
        <taxon>Ixodoidea</taxon>
        <taxon>Ixodidae</taxon>
        <taxon>Amblyomminae</taxon>
        <taxon>Amblyomma</taxon>
    </lineage>
</organism>
<evidence type="ECO:0000256" key="6">
    <source>
        <dbReference type="SAM" id="MobiDB-lite"/>
    </source>
</evidence>
<comment type="similarity">
    <text evidence="1 4">Belongs to the eukaryotic ribosomal protein eL19 family.</text>
</comment>